<dbReference type="GO" id="GO:0016887">
    <property type="term" value="F:ATP hydrolysis activity"/>
    <property type="evidence" value="ECO:0007669"/>
    <property type="project" value="UniProtKB-UniRule"/>
</dbReference>
<proteinExistence type="inferred from homology"/>
<dbReference type="PANTHER" id="PTHR43869:SF1">
    <property type="entry name" value="GLYCINE BETAINE_PROLINE BETAINE TRANSPORT SYSTEM ATP-BINDING PROTEIN PROV"/>
    <property type="match status" value="1"/>
</dbReference>
<comment type="subunit">
    <text evidence="8">The complex is composed of two ATP-binding proteins (OpuCA), two transmembrane proteins (OpuCB and OpuCD) and a solute-binding protein (OpuCC).</text>
</comment>
<comment type="subcellular location">
    <subcellularLocation>
        <location evidence="9">Cell inner membrane</location>
        <topology evidence="9">Peripheral membrane protein</topology>
    </subcellularLocation>
</comment>
<dbReference type="EC" id="7.6.2.9" evidence="9"/>
<keyword evidence="6" id="KW-0129">CBS domain</keyword>
<dbReference type="SMART" id="SM00382">
    <property type="entry name" value="AAA"/>
    <property type="match status" value="1"/>
</dbReference>
<dbReference type="AlphaFoldDB" id="A0A3S0KER8"/>
<evidence type="ECO:0000259" key="10">
    <source>
        <dbReference type="PROSITE" id="PS50893"/>
    </source>
</evidence>
<evidence type="ECO:0000256" key="8">
    <source>
        <dbReference type="ARBA" id="ARBA00063934"/>
    </source>
</evidence>
<dbReference type="PROSITE" id="PS50893">
    <property type="entry name" value="ABC_TRANSPORTER_2"/>
    <property type="match status" value="1"/>
</dbReference>
<keyword evidence="9" id="KW-0472">Membrane</keyword>
<dbReference type="GO" id="GO:0005886">
    <property type="term" value="C:plasma membrane"/>
    <property type="evidence" value="ECO:0007669"/>
    <property type="project" value="UniProtKB-SubCell"/>
</dbReference>
<dbReference type="PANTHER" id="PTHR43869">
    <property type="entry name" value="GLYCINE BETAINE/PROLINE BETAINE TRANSPORT SYSTEM ATP-BINDING PROTEIN PROV"/>
    <property type="match status" value="1"/>
</dbReference>
<reference evidence="11 12" key="1">
    <citation type="submission" date="2018-12" db="EMBL/GenBank/DDBJ databases">
        <title>Bacillus yapensis draft genome sequence.</title>
        <authorList>
            <person name="Yu L."/>
            <person name="Xu X."/>
            <person name="Tang X."/>
        </authorList>
    </citation>
    <scope>NUCLEOTIDE SEQUENCE [LARGE SCALE GENOMIC DNA]</scope>
    <source>
        <strain evidence="11 12">XXST-01</strain>
    </source>
</reference>
<evidence type="ECO:0000256" key="4">
    <source>
        <dbReference type="ARBA" id="ARBA00022840"/>
    </source>
</evidence>
<dbReference type="FunFam" id="3.40.50.300:FF:000425">
    <property type="entry name" value="Probable ABC transporter, ATP-binding subunit"/>
    <property type="match status" value="1"/>
</dbReference>
<dbReference type="InterPro" id="IPR000644">
    <property type="entry name" value="CBS_dom"/>
</dbReference>
<name>A0A3S0KER8_9BACI</name>
<dbReference type="SUPFAM" id="SSF52540">
    <property type="entry name" value="P-loop containing nucleoside triphosphate hydrolases"/>
    <property type="match status" value="1"/>
</dbReference>
<dbReference type="InterPro" id="IPR017871">
    <property type="entry name" value="ABC_transporter-like_CS"/>
</dbReference>
<comment type="caution">
    <text evidence="11">The sequence shown here is derived from an EMBL/GenBank/DDBJ whole genome shotgun (WGS) entry which is preliminary data.</text>
</comment>
<comment type="subunit">
    <text evidence="9">The complex is probably composed of two ATP-binding proteins, two transmembrane proteins and a solute-binding protein.</text>
</comment>
<dbReference type="InterPro" id="IPR046342">
    <property type="entry name" value="CBS_dom_sf"/>
</dbReference>
<dbReference type="InterPro" id="IPR027417">
    <property type="entry name" value="P-loop_NTPase"/>
</dbReference>
<dbReference type="Gene3D" id="3.40.50.300">
    <property type="entry name" value="P-loop containing nucleotide triphosphate hydrolases"/>
    <property type="match status" value="1"/>
</dbReference>
<keyword evidence="9" id="KW-0997">Cell inner membrane</keyword>
<evidence type="ECO:0000313" key="12">
    <source>
        <dbReference type="Proteomes" id="UP000271374"/>
    </source>
</evidence>
<dbReference type="InterPro" id="IPR005892">
    <property type="entry name" value="Gly-betaine_transp_ATP-bd"/>
</dbReference>
<keyword evidence="4 9" id="KW-0067">ATP-binding</keyword>
<protein>
    <recommendedName>
        <fullName evidence="9">Quaternary amine transport ATP-binding protein</fullName>
        <ecNumber evidence="9">7.6.2.9</ecNumber>
    </recommendedName>
</protein>
<evidence type="ECO:0000256" key="9">
    <source>
        <dbReference type="RuleBase" id="RU369116"/>
    </source>
</evidence>
<keyword evidence="9" id="KW-1003">Cell membrane</keyword>
<keyword evidence="12" id="KW-1185">Reference proteome</keyword>
<dbReference type="EMBL" id="RXNT01000013">
    <property type="protein sequence ID" value="RTR29174.1"/>
    <property type="molecule type" value="Genomic_DNA"/>
</dbReference>
<dbReference type="GO" id="GO:0031460">
    <property type="term" value="P:glycine betaine transport"/>
    <property type="evidence" value="ECO:0007669"/>
    <property type="project" value="InterPro"/>
</dbReference>
<dbReference type="Gene3D" id="3.10.580.10">
    <property type="entry name" value="CBS-domain"/>
    <property type="match status" value="1"/>
</dbReference>
<evidence type="ECO:0000256" key="3">
    <source>
        <dbReference type="ARBA" id="ARBA00022741"/>
    </source>
</evidence>
<evidence type="ECO:0000313" key="11">
    <source>
        <dbReference type="EMBL" id="RTR29174.1"/>
    </source>
</evidence>
<dbReference type="InterPro" id="IPR051921">
    <property type="entry name" value="ABC_osmolyte_uptake_ATP-bind"/>
</dbReference>
<evidence type="ECO:0000256" key="1">
    <source>
        <dbReference type="ARBA" id="ARBA00005417"/>
    </source>
</evidence>
<organism evidence="11 12">
    <name type="scientific">Bacillus yapensis</name>
    <dbReference type="NCBI Taxonomy" id="2492960"/>
    <lineage>
        <taxon>Bacteria</taxon>
        <taxon>Bacillati</taxon>
        <taxon>Bacillota</taxon>
        <taxon>Bacilli</taxon>
        <taxon>Bacillales</taxon>
        <taxon>Bacillaceae</taxon>
        <taxon>Bacillus</taxon>
    </lineage>
</organism>
<feature type="domain" description="ABC transporter" evidence="10">
    <location>
        <begin position="12"/>
        <end position="272"/>
    </location>
</feature>
<evidence type="ECO:0000256" key="2">
    <source>
        <dbReference type="ARBA" id="ARBA00022448"/>
    </source>
</evidence>
<dbReference type="GO" id="GO:0006865">
    <property type="term" value="P:amino acid transport"/>
    <property type="evidence" value="ECO:0007669"/>
    <property type="project" value="UniProtKB-UniRule"/>
</dbReference>
<dbReference type="Pfam" id="PF00571">
    <property type="entry name" value="CBS"/>
    <property type="match status" value="1"/>
</dbReference>
<evidence type="ECO:0000256" key="6">
    <source>
        <dbReference type="ARBA" id="ARBA00023122"/>
    </source>
</evidence>
<dbReference type="Proteomes" id="UP000271374">
    <property type="component" value="Unassembled WGS sequence"/>
</dbReference>
<comment type="catalytic activity">
    <reaction evidence="7">
        <text>a quaternary ammonium(out) + ATP + H2O = a quaternary ammonium(in) + ADP + phosphate + H(+)</text>
        <dbReference type="Rhea" id="RHEA:11036"/>
        <dbReference type="ChEBI" id="CHEBI:15377"/>
        <dbReference type="ChEBI" id="CHEBI:15378"/>
        <dbReference type="ChEBI" id="CHEBI:30616"/>
        <dbReference type="ChEBI" id="CHEBI:35267"/>
        <dbReference type="ChEBI" id="CHEBI:43474"/>
        <dbReference type="ChEBI" id="CHEBI:456216"/>
        <dbReference type="EC" id="7.6.2.9"/>
    </reaction>
</comment>
<keyword evidence="5" id="KW-0029">Amino-acid transport</keyword>
<dbReference type="PROSITE" id="PS00211">
    <property type="entry name" value="ABC_TRANSPORTER_1"/>
    <property type="match status" value="1"/>
</dbReference>
<keyword evidence="3 9" id="KW-0547">Nucleotide-binding</keyword>
<dbReference type="Pfam" id="PF00005">
    <property type="entry name" value="ABC_tran"/>
    <property type="match status" value="1"/>
</dbReference>
<dbReference type="OrthoDB" id="9802264at2"/>
<dbReference type="InterPro" id="IPR003593">
    <property type="entry name" value="AAA+_ATPase"/>
</dbReference>
<evidence type="ECO:0000256" key="7">
    <source>
        <dbReference type="ARBA" id="ARBA00052482"/>
    </source>
</evidence>
<evidence type="ECO:0000256" key="5">
    <source>
        <dbReference type="ARBA" id="ARBA00022970"/>
    </source>
</evidence>
<keyword evidence="2 9" id="KW-0813">Transport</keyword>
<accession>A0A3S0KER8</accession>
<dbReference type="GO" id="GO:0015418">
    <property type="term" value="F:ABC-type quaternary ammonium compound transporting activity"/>
    <property type="evidence" value="ECO:0007669"/>
    <property type="project" value="UniProtKB-EC"/>
</dbReference>
<dbReference type="InterPro" id="IPR003439">
    <property type="entry name" value="ABC_transporter-like_ATP-bd"/>
</dbReference>
<dbReference type="NCBIfam" id="TIGR01186">
    <property type="entry name" value="proV"/>
    <property type="match status" value="1"/>
</dbReference>
<comment type="similarity">
    <text evidence="1 9">Belongs to the ABC transporter superfamily.</text>
</comment>
<sequence>MMRMSKSKDALIRVENVSKTFGKEKDKALELRRSGKNKDEVEVETKTTVAILDASFEVKQGETFVLIGLSGSGKSTLLRCLNGLIPPTEGMVYLENDDIAHLGKKQLQHIRRNKMGMVFQNVGLLPNRTVLENITFGLEINGIPAHMRDKKGRDAMELVGLNGQAYKRIHELSGGMQQRVGLARALASNQEILLMDEPFSALDPLIRREMQKLFLDIQDEIHKTVIFVTHDLDEALTLGQRAAVMKDGEIVQIGTAEYILSQPATEYVKKLVQDVDYSKIRQAKSAMSTVDVFALEHESPQVVLRRMKAKKRSSILVVNEMQTLIGALPIERVVELVEFHKQDLTNVKLERPMCVHPAVALREVIPLLVNRQLPVAVVNEQNRLIGQIDKDSLIASLTEQIDVDSGNVNEVLQKEVSQR</sequence>
<gene>
    <name evidence="11" type="ORF">EKG37_15695</name>
</gene>
<dbReference type="SUPFAM" id="SSF54631">
    <property type="entry name" value="CBS-domain pair"/>
    <property type="match status" value="1"/>
</dbReference>
<dbReference type="GO" id="GO:0005524">
    <property type="term" value="F:ATP binding"/>
    <property type="evidence" value="ECO:0007669"/>
    <property type="project" value="UniProtKB-UniRule"/>
</dbReference>